<feature type="non-terminal residue" evidence="1">
    <location>
        <position position="1"/>
    </location>
</feature>
<organism evidence="1 2">
    <name type="scientific">Ixodes persulcatus</name>
    <name type="common">Taiga tick</name>
    <dbReference type="NCBI Taxonomy" id="34615"/>
    <lineage>
        <taxon>Eukaryota</taxon>
        <taxon>Metazoa</taxon>
        <taxon>Ecdysozoa</taxon>
        <taxon>Arthropoda</taxon>
        <taxon>Chelicerata</taxon>
        <taxon>Arachnida</taxon>
        <taxon>Acari</taxon>
        <taxon>Parasitiformes</taxon>
        <taxon>Ixodida</taxon>
        <taxon>Ixodoidea</taxon>
        <taxon>Ixodidae</taxon>
        <taxon>Ixodinae</taxon>
        <taxon>Ixodes</taxon>
    </lineage>
</organism>
<dbReference type="EMBL" id="JABSTQ010009160">
    <property type="protein sequence ID" value="KAG0432361.1"/>
    <property type="molecule type" value="Genomic_DNA"/>
</dbReference>
<comment type="caution">
    <text evidence="1">The sequence shown here is derived from an EMBL/GenBank/DDBJ whole genome shotgun (WGS) entry which is preliminary data.</text>
</comment>
<evidence type="ECO:0000313" key="1">
    <source>
        <dbReference type="EMBL" id="KAG0432361.1"/>
    </source>
</evidence>
<gene>
    <name evidence="1" type="ORF">HPB47_020941</name>
</gene>
<sequence>QDGGQPSNGRHVTEQSRCRNYENIILEWRNLSFQVNCGKARKSIVTNLSGAARPGTLMAIMGPSGAGKTTLLNLLSGFYEKGYEGEVQINGYVRDQVLFNKQSCYVMQQDRLLPSLTIQETLTMSVGLRMTTSPVLVKSQMVDQLVDEWGLSECRHTRAEALSGGEKKRLAIAQELVNNPPVLFLDEPTTGLDNCSSLMCVQILKRLAERGHTVICSLHTPSAKIFSYFDVLYMMSQGRCIYNGETSNLLSFLSEHGLSCPEFHNPADFITEVAAGECGEQIENLASEFTLPLPVTSGVLDVGFKTAYGGQQMTKQEKVEAVKCYSFEVNQFRQFRILLKRGWLSAMRNRVTFLVRFIAYIAFAFMTVVTFYGVGRKASTVVNNTVLFFTIILVSAMQTILPAVIIFPVELGVLLREKRNDWYTVNLYYLANYVKEIPFLIMPFSIFLAIIYYPTGQPLELWRAAAVLLCGIQLGAVMQSLGLMVGAFTQAQTAVFATTAATSPFIFFSSFFVPDYLLSSWFRWITKVSPVHYAYHGMLLSVYGYGRARLDCDKDLCLFENPEDFLDITGTSGMTLTGIFLPLLAFEVVFRLLAIVNLIVVLINERFGHLLADMNKHRGLTLAKLELC</sequence>
<reference evidence="1 2" key="1">
    <citation type="journal article" date="2020" name="Cell">
        <title>Large-Scale Comparative Analyses of Tick Genomes Elucidate Their Genetic Diversity and Vector Capacities.</title>
        <authorList>
            <consortium name="Tick Genome and Microbiome Consortium (TIGMIC)"/>
            <person name="Jia N."/>
            <person name="Wang J."/>
            <person name="Shi W."/>
            <person name="Du L."/>
            <person name="Sun Y."/>
            <person name="Zhan W."/>
            <person name="Jiang J.F."/>
            <person name="Wang Q."/>
            <person name="Zhang B."/>
            <person name="Ji P."/>
            <person name="Bell-Sakyi L."/>
            <person name="Cui X.M."/>
            <person name="Yuan T.T."/>
            <person name="Jiang B.G."/>
            <person name="Yang W.F."/>
            <person name="Lam T.T."/>
            <person name="Chang Q.C."/>
            <person name="Ding S.J."/>
            <person name="Wang X.J."/>
            <person name="Zhu J.G."/>
            <person name="Ruan X.D."/>
            <person name="Zhao L."/>
            <person name="Wei J.T."/>
            <person name="Ye R.Z."/>
            <person name="Que T.C."/>
            <person name="Du C.H."/>
            <person name="Zhou Y.H."/>
            <person name="Cheng J.X."/>
            <person name="Dai P.F."/>
            <person name="Guo W.B."/>
            <person name="Han X.H."/>
            <person name="Huang E.J."/>
            <person name="Li L.F."/>
            <person name="Wei W."/>
            <person name="Gao Y.C."/>
            <person name="Liu J.Z."/>
            <person name="Shao H.Z."/>
            <person name="Wang X."/>
            <person name="Wang C.C."/>
            <person name="Yang T.C."/>
            <person name="Huo Q.B."/>
            <person name="Li W."/>
            <person name="Chen H.Y."/>
            <person name="Chen S.E."/>
            <person name="Zhou L.G."/>
            <person name="Ni X.B."/>
            <person name="Tian J.H."/>
            <person name="Sheng Y."/>
            <person name="Liu T."/>
            <person name="Pan Y.S."/>
            <person name="Xia L.Y."/>
            <person name="Li J."/>
            <person name="Zhao F."/>
            <person name="Cao W.C."/>
        </authorList>
    </citation>
    <scope>NUCLEOTIDE SEQUENCE [LARGE SCALE GENOMIC DNA]</scope>
    <source>
        <strain evidence="1">Iper-2018</strain>
    </source>
</reference>
<keyword evidence="2" id="KW-1185">Reference proteome</keyword>
<evidence type="ECO:0000313" key="2">
    <source>
        <dbReference type="Proteomes" id="UP000805193"/>
    </source>
</evidence>
<accession>A0AC60QE07</accession>
<proteinExistence type="predicted"/>
<name>A0AC60QE07_IXOPE</name>
<dbReference type="Proteomes" id="UP000805193">
    <property type="component" value="Unassembled WGS sequence"/>
</dbReference>
<protein>
    <submittedName>
        <fullName evidence="1">Uncharacterized protein</fullName>
    </submittedName>
</protein>